<reference evidence="3" key="1">
    <citation type="submission" date="2020-03" db="EMBL/GenBank/DDBJ databases">
        <authorList>
            <person name="He L."/>
        </authorList>
    </citation>
    <scope>NUCLEOTIDE SEQUENCE</scope>
    <source>
        <strain evidence="3">CkLH20</strain>
    </source>
</reference>
<feature type="compositionally biased region" description="Polar residues" evidence="1">
    <location>
        <begin position="13"/>
        <end position="29"/>
    </location>
</feature>
<dbReference type="EMBL" id="JAATWM020000024">
    <property type="protein sequence ID" value="KAF9874985.1"/>
    <property type="molecule type" value="Genomic_DNA"/>
</dbReference>
<keyword evidence="2" id="KW-1133">Transmembrane helix</keyword>
<accession>A0A9P6I361</accession>
<feature type="region of interest" description="Disordered" evidence="1">
    <location>
        <begin position="1"/>
        <end position="29"/>
    </location>
</feature>
<evidence type="ECO:0000313" key="3">
    <source>
        <dbReference type="EMBL" id="KAF9874985.1"/>
    </source>
</evidence>
<dbReference type="AlphaFoldDB" id="A0A9P6I361"/>
<proteinExistence type="predicted"/>
<dbReference type="InterPro" id="IPR021514">
    <property type="entry name" value="DUF3176"/>
</dbReference>
<keyword evidence="2" id="KW-0472">Membrane</keyword>
<gene>
    <name evidence="3" type="ORF">CkaCkLH20_07679</name>
</gene>
<keyword evidence="4" id="KW-1185">Reference proteome</keyword>
<dbReference type="GeneID" id="62163470"/>
<dbReference type="Pfam" id="PF11374">
    <property type="entry name" value="DUF3176"/>
    <property type="match status" value="1"/>
</dbReference>
<dbReference type="Proteomes" id="UP000781932">
    <property type="component" value="Unassembled WGS sequence"/>
</dbReference>
<organism evidence="3 4">
    <name type="scientific">Colletotrichum karsti</name>
    <dbReference type="NCBI Taxonomy" id="1095194"/>
    <lineage>
        <taxon>Eukaryota</taxon>
        <taxon>Fungi</taxon>
        <taxon>Dikarya</taxon>
        <taxon>Ascomycota</taxon>
        <taxon>Pezizomycotina</taxon>
        <taxon>Sordariomycetes</taxon>
        <taxon>Hypocreomycetidae</taxon>
        <taxon>Glomerellales</taxon>
        <taxon>Glomerellaceae</taxon>
        <taxon>Colletotrichum</taxon>
        <taxon>Colletotrichum boninense species complex</taxon>
    </lineage>
</organism>
<evidence type="ECO:0000256" key="2">
    <source>
        <dbReference type="SAM" id="Phobius"/>
    </source>
</evidence>
<keyword evidence="2" id="KW-0812">Transmembrane</keyword>
<sequence>MSLKHHQKLVRSPVTTTEQTTSPYEPTTNGATYYRHAPSLVEMSPDGEGLTVSEKMPAGRPRGFHFHFDWTPEILSVILSIASVAAIAAVLALMDGRALREWPLPIQPNSLVSVFSALTNLAIMGSVASCISQVKWMHFQHGGRAIDMQLFDQASRGALGASQLLARLGLRNSLAVAGCLVTIAALAIDPMTQQIIEYPPRPVSLGSGSATTVRGQGMASGLYPHGFAQGFEPQDAPDWQEAIQGHMGAFYMGLFGQSTDQPYTCPTGNCTYPVITTLGVCSSCEDVSSNSTFGPCYPNYTAMAARFENCYILTPGGFNLTISSRKISASKSSWTLLSSTGKASGALPDLVRFATYTGNAGGAGGTYQVRECSLKFCERSFAGLVIVNGTAKNPGVTSRDLMLSVDDDATQIDYRIFASSAGPNLNYWLSNQDRTFLSGQLEKTFTVSMQSAYGSSNFDTVASMLWSQRDHLPQVLSNTTDAMTRYLRTSNSTPVYGEAFREEIYVHVRWAWFGYPAGLALVAIALQVATIVVNNVKGVRAWKSSMLPLIFHPVKLREVRPERAETLAGMEKAARDIILKVEESTGGRGPSLIQL</sequence>
<reference evidence="3" key="2">
    <citation type="submission" date="2020-11" db="EMBL/GenBank/DDBJ databases">
        <title>Whole genome sequencing of Colletotrichum sp.</title>
        <authorList>
            <person name="Li H."/>
        </authorList>
    </citation>
    <scope>NUCLEOTIDE SEQUENCE</scope>
    <source>
        <strain evidence="3">CkLH20</strain>
    </source>
</reference>
<dbReference type="OrthoDB" id="5242705at2759"/>
<comment type="caution">
    <text evidence="3">The sequence shown here is derived from an EMBL/GenBank/DDBJ whole genome shotgun (WGS) entry which is preliminary data.</text>
</comment>
<feature type="transmembrane region" description="Helical" evidence="2">
    <location>
        <begin position="510"/>
        <end position="533"/>
    </location>
</feature>
<dbReference type="PANTHER" id="PTHR35394">
    <property type="entry name" value="DUF3176 DOMAIN-CONTAINING PROTEIN"/>
    <property type="match status" value="1"/>
</dbReference>
<evidence type="ECO:0000256" key="1">
    <source>
        <dbReference type="SAM" id="MobiDB-lite"/>
    </source>
</evidence>
<evidence type="ECO:0000313" key="4">
    <source>
        <dbReference type="Proteomes" id="UP000781932"/>
    </source>
</evidence>
<dbReference type="PANTHER" id="PTHR35394:SF5">
    <property type="entry name" value="DUF3176 DOMAIN-CONTAINING PROTEIN"/>
    <property type="match status" value="1"/>
</dbReference>
<name>A0A9P6I361_9PEZI</name>
<feature type="transmembrane region" description="Helical" evidence="2">
    <location>
        <begin position="74"/>
        <end position="94"/>
    </location>
</feature>
<protein>
    <submittedName>
        <fullName evidence="3">Uncharacterized protein</fullName>
    </submittedName>
</protein>
<dbReference type="RefSeq" id="XP_038744446.1">
    <property type="nucleotide sequence ID" value="XM_038890396.1"/>
</dbReference>